<accession>A0A1Q8C6G5</accession>
<organism evidence="2 3">
    <name type="scientific">Actinophytocola xanthii</name>
    <dbReference type="NCBI Taxonomy" id="1912961"/>
    <lineage>
        <taxon>Bacteria</taxon>
        <taxon>Bacillati</taxon>
        <taxon>Actinomycetota</taxon>
        <taxon>Actinomycetes</taxon>
        <taxon>Pseudonocardiales</taxon>
        <taxon>Pseudonocardiaceae</taxon>
    </lineage>
</organism>
<name>A0A1Q8C6G5_9PSEU</name>
<dbReference type="RefSeq" id="WP_075129584.1">
    <property type="nucleotide sequence ID" value="NZ_MSIE01000080.1"/>
</dbReference>
<protein>
    <recommendedName>
        <fullName evidence="1">A-factor biosynthesis hotdog domain-containing protein</fullName>
    </recommendedName>
</protein>
<comment type="caution">
    <text evidence="2">The sequence shown here is derived from an EMBL/GenBank/DDBJ whole genome shotgun (WGS) entry which is preliminary data.</text>
</comment>
<dbReference type="Proteomes" id="UP000185596">
    <property type="component" value="Unassembled WGS sequence"/>
</dbReference>
<dbReference type="InterPro" id="IPR005509">
    <property type="entry name" value="AfsA_hotdog_dom"/>
</dbReference>
<dbReference type="AlphaFoldDB" id="A0A1Q8C6G5"/>
<dbReference type="GO" id="GO:0016740">
    <property type="term" value="F:transferase activity"/>
    <property type="evidence" value="ECO:0007669"/>
    <property type="project" value="InterPro"/>
</dbReference>
<evidence type="ECO:0000313" key="2">
    <source>
        <dbReference type="EMBL" id="OLF09955.1"/>
    </source>
</evidence>
<gene>
    <name evidence="2" type="ORF">BU204_32260</name>
</gene>
<proteinExistence type="predicted"/>
<dbReference type="SUPFAM" id="SSF54637">
    <property type="entry name" value="Thioesterase/thiol ester dehydrase-isomerase"/>
    <property type="match status" value="1"/>
</dbReference>
<dbReference type="InterPro" id="IPR029069">
    <property type="entry name" value="HotDog_dom_sf"/>
</dbReference>
<dbReference type="OrthoDB" id="7838374at2"/>
<dbReference type="STRING" id="1912961.BU204_32260"/>
<keyword evidence="3" id="KW-1185">Reference proteome</keyword>
<reference evidence="2 3" key="1">
    <citation type="submission" date="2016-12" db="EMBL/GenBank/DDBJ databases">
        <title>The draft genome sequence of Actinophytocola sp. 11-183.</title>
        <authorList>
            <person name="Wang W."/>
            <person name="Yuan L."/>
        </authorList>
    </citation>
    <scope>NUCLEOTIDE SEQUENCE [LARGE SCALE GENOMIC DNA]</scope>
    <source>
        <strain evidence="2 3">11-183</strain>
    </source>
</reference>
<dbReference type="Pfam" id="PF03756">
    <property type="entry name" value="AfsA"/>
    <property type="match status" value="2"/>
</dbReference>
<dbReference type="NCBIfam" id="NF041195">
    <property type="entry name" value="ScbA_BarX_GamBu"/>
    <property type="match status" value="1"/>
</dbReference>
<feature type="domain" description="A-factor biosynthesis hotdog" evidence="1">
    <location>
        <begin position="21"/>
        <end position="157"/>
    </location>
</feature>
<dbReference type="InterPro" id="IPR047757">
    <property type="entry name" value="AfsA-like"/>
</dbReference>
<dbReference type="EMBL" id="MSIE01000080">
    <property type="protein sequence ID" value="OLF09955.1"/>
    <property type="molecule type" value="Genomic_DNA"/>
</dbReference>
<evidence type="ECO:0000259" key="1">
    <source>
        <dbReference type="Pfam" id="PF03756"/>
    </source>
</evidence>
<evidence type="ECO:0000313" key="3">
    <source>
        <dbReference type="Proteomes" id="UP000185596"/>
    </source>
</evidence>
<feature type="domain" description="A-factor biosynthesis hotdog" evidence="1">
    <location>
        <begin position="191"/>
        <end position="304"/>
    </location>
</feature>
<sequence>MTVPVVVAADLSFESTVPRAMVHRHAVSEVFLTDSARLSESEYLVAAHLPTTHAFFGDLVHNGHADPQFFVEVSRQACVLLAHRYYGVPRGYGFVFRRSTTEVVDRAALRLSPSPARVVLRVEVRDVEYRQGTAHLMDLALVAEVDDRPAIRFTGTQLMLPRETFAVLRAAHTARLVPGRQDGPPLHPGRVGRTDPRNVVLSPGPAEGVFELVVDQTHPVFFDHPQDHVPGLLLVEAFQQAAFAALGPEPAPELVSLDLAFDRFVELGVTVRVHTEVAPGAGPRAVAVRLVQAGDTAATATVRVR</sequence>